<sequence length="409" mass="46716">MEFVEISNQNANQRMRRNTYLTLRKRNKREESCRKSFTSAPPPPGGRILTRKVKPIDLFPEITKDYNERKERKEELKAAHEEDPINNPAPSKATIVARVPTEEENRSALQTVKEKFISLDSGYHKIYDERTSEVVGIVEFMNFDDLTTEQFEDLNFLCLFLHKCKEFVNPVSSKSRKCAGIMWMIGWQKGYEGLKIIGRYRCQIRIDANPLGFEALMGESLRAGEVVWKLFHGFGDVAVERNHEHMKRSGIPSFADNNFPKVPGDESPFAFASNLAFSSNGFYNHQHVDSGDLSELPLAFALVIPTSRITGEIATTGYDVQNGQFIFRDIRVALDFKPRRICRMIFRAQEYAHGTLLPYEPTIYTKLGIALQVATKASQTCQKYIRGDYDDDTDKYVGGVDELLGYFSD</sequence>
<dbReference type="EMBL" id="ADAS02000699">
    <property type="protein sequence ID" value="OAV86938.1"/>
    <property type="molecule type" value="Genomic_DNA"/>
</dbReference>
<evidence type="ECO:0000256" key="1">
    <source>
        <dbReference type="SAM" id="MobiDB-lite"/>
    </source>
</evidence>
<dbReference type="EnsemblFungi" id="PTTG_29657-t43_1">
    <property type="protein sequence ID" value="PTTG_29657-t43_1-p1"/>
    <property type="gene ID" value="PTTG_29657"/>
</dbReference>
<organism evidence="3">
    <name type="scientific">Puccinia triticina (isolate 1-1 / race 1 (BBBD))</name>
    <name type="common">Brown leaf rust fungus</name>
    <dbReference type="NCBI Taxonomy" id="630390"/>
    <lineage>
        <taxon>Eukaryota</taxon>
        <taxon>Fungi</taxon>
        <taxon>Dikarya</taxon>
        <taxon>Basidiomycota</taxon>
        <taxon>Pucciniomycotina</taxon>
        <taxon>Pucciniomycetes</taxon>
        <taxon>Pucciniales</taxon>
        <taxon>Pucciniaceae</taxon>
        <taxon>Puccinia</taxon>
    </lineage>
</organism>
<reference evidence="4 5" key="3">
    <citation type="journal article" date="2017" name="G3 (Bethesda)">
        <title>Comparative analysis highlights variable genome content of wheat rusts and divergence of the mating loci.</title>
        <authorList>
            <person name="Cuomo C.A."/>
            <person name="Bakkeren G."/>
            <person name="Khalil H.B."/>
            <person name="Panwar V."/>
            <person name="Joly D."/>
            <person name="Linning R."/>
            <person name="Sakthikumar S."/>
            <person name="Song X."/>
            <person name="Adiconis X."/>
            <person name="Fan L."/>
            <person name="Goldberg J.M."/>
            <person name="Levin J.Z."/>
            <person name="Young S."/>
            <person name="Zeng Q."/>
            <person name="Anikster Y."/>
            <person name="Bruce M."/>
            <person name="Wang M."/>
            <person name="Yin C."/>
            <person name="McCallum B."/>
            <person name="Szabo L.J."/>
            <person name="Hulbert S."/>
            <person name="Chen X."/>
            <person name="Fellers J.P."/>
        </authorList>
    </citation>
    <scope>NUCLEOTIDE SEQUENCE</scope>
    <source>
        <strain evidence="5">Isolate 1-1 / race 1 (BBBD)</strain>
        <strain evidence="4">isolate 1-1 / race 1 (BBBD)</strain>
    </source>
</reference>
<reference evidence="4" key="4">
    <citation type="submission" date="2025-05" db="UniProtKB">
        <authorList>
            <consortium name="EnsemblFungi"/>
        </authorList>
    </citation>
    <scope>IDENTIFICATION</scope>
    <source>
        <strain evidence="4">isolate 1-1 / race 1 (BBBD)</strain>
    </source>
</reference>
<evidence type="ECO:0000313" key="4">
    <source>
        <dbReference type="EnsemblFungi" id="PTTG_29657-t43_1-p1"/>
    </source>
</evidence>
<dbReference type="AlphaFoldDB" id="A0A180G2X3"/>
<proteinExistence type="predicted"/>
<name>A0A180G2X3_PUCT1</name>
<dbReference type="Pfam" id="PF20515">
    <property type="entry name" value="2OG-FeII_Oxy_6"/>
    <property type="match status" value="1"/>
</dbReference>
<feature type="domain" description="Tet-like 2OG-Fe(II) oxygenase" evidence="2">
    <location>
        <begin position="148"/>
        <end position="356"/>
    </location>
</feature>
<evidence type="ECO:0000313" key="3">
    <source>
        <dbReference type="EMBL" id="OAV86938.1"/>
    </source>
</evidence>
<reference evidence="3" key="1">
    <citation type="submission" date="2009-11" db="EMBL/GenBank/DDBJ databases">
        <authorList>
            <consortium name="The Broad Institute Genome Sequencing Platform"/>
            <person name="Ward D."/>
            <person name="Feldgarden M."/>
            <person name="Earl A."/>
            <person name="Young S.K."/>
            <person name="Zeng Q."/>
            <person name="Koehrsen M."/>
            <person name="Alvarado L."/>
            <person name="Berlin A."/>
            <person name="Bochicchio J."/>
            <person name="Borenstein D."/>
            <person name="Chapman S.B."/>
            <person name="Chen Z."/>
            <person name="Engels R."/>
            <person name="Freedman E."/>
            <person name="Gellesch M."/>
            <person name="Goldberg J."/>
            <person name="Griggs A."/>
            <person name="Gujja S."/>
            <person name="Heilman E."/>
            <person name="Heiman D."/>
            <person name="Hepburn T."/>
            <person name="Howarth C."/>
            <person name="Jen D."/>
            <person name="Larson L."/>
            <person name="Lewis B."/>
            <person name="Mehta T."/>
            <person name="Park D."/>
            <person name="Pearson M."/>
            <person name="Roberts A."/>
            <person name="Saif S."/>
            <person name="Shea T."/>
            <person name="Shenoy N."/>
            <person name="Sisk P."/>
            <person name="Stolte C."/>
            <person name="Sykes S."/>
            <person name="Thomson T."/>
            <person name="Walk T."/>
            <person name="White J."/>
            <person name="Yandava C."/>
            <person name="Izard J."/>
            <person name="Baranova O.V."/>
            <person name="Blanton J.M."/>
            <person name="Tanner A.C."/>
            <person name="Dewhirst F.E."/>
            <person name="Haas B."/>
            <person name="Nusbaum C."/>
            <person name="Birren B."/>
        </authorList>
    </citation>
    <scope>NUCLEOTIDE SEQUENCE [LARGE SCALE GENOMIC DNA]</scope>
    <source>
        <strain evidence="3">1-1 BBBD Race 1</strain>
    </source>
</reference>
<reference evidence="3" key="2">
    <citation type="submission" date="2016-05" db="EMBL/GenBank/DDBJ databases">
        <title>Comparative analysis highlights variable genome content of wheat rusts and divergence of the mating loci.</title>
        <authorList>
            <person name="Cuomo C.A."/>
            <person name="Bakkeren G."/>
            <person name="Szabo L."/>
            <person name="Khalil H."/>
            <person name="Joly D."/>
            <person name="Goldberg J."/>
            <person name="Young S."/>
            <person name="Zeng Q."/>
            <person name="Fellers J."/>
        </authorList>
    </citation>
    <scope>NUCLEOTIDE SEQUENCE [LARGE SCALE GENOMIC DNA]</scope>
    <source>
        <strain evidence="3">1-1 BBBD Race 1</strain>
    </source>
</reference>
<accession>A0A180G2X3</accession>
<evidence type="ECO:0000313" key="5">
    <source>
        <dbReference type="Proteomes" id="UP000005240"/>
    </source>
</evidence>
<evidence type="ECO:0000259" key="2">
    <source>
        <dbReference type="Pfam" id="PF20515"/>
    </source>
</evidence>
<feature type="region of interest" description="Disordered" evidence="1">
    <location>
        <begin position="69"/>
        <end position="91"/>
    </location>
</feature>
<dbReference type="VEuPathDB" id="FungiDB:PTTG_29657"/>
<dbReference type="Proteomes" id="UP000005240">
    <property type="component" value="Unassembled WGS sequence"/>
</dbReference>
<feature type="region of interest" description="Disordered" evidence="1">
    <location>
        <begin position="26"/>
        <end position="50"/>
    </location>
</feature>
<feature type="compositionally biased region" description="Basic and acidic residues" evidence="1">
    <location>
        <begin position="69"/>
        <end position="83"/>
    </location>
</feature>
<dbReference type="OrthoDB" id="2505311at2759"/>
<dbReference type="InterPro" id="IPR046798">
    <property type="entry name" value="2OG-FeII_Oxy_6"/>
</dbReference>
<protein>
    <recommendedName>
        <fullName evidence="2">Tet-like 2OG-Fe(II) oxygenase domain-containing protein</fullName>
    </recommendedName>
</protein>
<keyword evidence="5" id="KW-1185">Reference proteome</keyword>
<gene>
    <name evidence="3" type="ORF">PTTG_29657</name>
</gene>